<dbReference type="RefSeq" id="YP_009701617.1">
    <property type="nucleotide sequence ID" value="NC_044938.1"/>
</dbReference>
<dbReference type="KEGG" id="vg:41900753"/>
<evidence type="ECO:0000313" key="1">
    <source>
        <dbReference type="EMBL" id="AJP09117.1"/>
    </source>
</evidence>
<dbReference type="Pfam" id="PF19061">
    <property type="entry name" value="DUF5757"/>
    <property type="match status" value="1"/>
</dbReference>
<dbReference type="EMBL" id="KJ755191">
    <property type="protein sequence ID" value="AJP09117.1"/>
    <property type="molecule type" value="Genomic_DNA"/>
</dbReference>
<reference evidence="2" key="1">
    <citation type="submission" date="2014-04" db="EMBL/GenBank/DDBJ databases">
        <authorList>
            <person name="Wei Y."/>
            <person name="Huang G."/>
            <person name="Cheng X."/>
        </authorList>
    </citation>
    <scope>NUCLEOTIDE SEQUENCE [LARGE SCALE GENOMIC DNA]</scope>
</reference>
<organism evidence="1 2">
    <name type="scientific">Heliothis virescens ascovirus 3f</name>
    <dbReference type="NCBI Taxonomy" id="328614"/>
    <lineage>
        <taxon>Viruses</taxon>
        <taxon>Varidnaviria</taxon>
        <taxon>Bamfordvirae</taxon>
        <taxon>Nucleocytoviricota</taxon>
        <taxon>Megaviricetes</taxon>
        <taxon>Pimascovirales</taxon>
        <taxon>Pimascovirales incertae sedis</taxon>
        <taxon>Ascoviridae</taxon>
        <taxon>Ascovirus</taxon>
        <taxon>Ascovirus hvav3a</taxon>
    </lineage>
</organism>
<dbReference type="GeneID" id="41900753"/>
<protein>
    <recommendedName>
        <fullName evidence="3">Dynein-like chain</fullName>
    </recommendedName>
</protein>
<sequence length="1257" mass="143714">MNTSVLNVNGITFTIYDSYTPQVIYMIIADRLNTTTRMVWFPEFVSPVSDDAPRSGVHSAVDMYMYIRDMVSPSNADGPRSLSDAVQMVKSWIDRDPESNTKFVEHCIIDAYTSNREVNDDVDAQTCVLLDAIITQDVTGNDIHGPEYYREVVRSFRDRCIEHSRNIAANKRLVPMYVTMYSNWSNTTAPTMANMDVEAIRGKYTVYVPEPDERPTVILFNDLVMSEDLVVFAKYGEWLKYDARHPPTADTALSAMSRRTGTKVNNRERNHIALFMVRRGIYSPGMTYDIAHVYPAPGVGYTISVLSNNAPTVDVPRSITTAMGLGGDGIEVSDAGGGVTYTASFVLNDITFVTEYLQHFTLMKCTNKATCIFIDETHLMRHAKEWRRFTISSPRFIYEYNNYTVRFSVTVESTRRDVARVAPYSRIRIYDAPNTNVLYGIANDITSHMIQYKSEELDILKFYTENLHTDELLNINVRVLRDSKRVKRTPGQLAGQHRQVRRRIQAQRDGDHVDVRSIINVNNYARQCAKLPTVVASVDLVPDGKEHMTFNPGRGRPDVYLYCNHDDAPYPGLAANRLAGNSDEHPFLPCCYRVKRNVNTDACDNDSLAPEVRSQTFYNTQRVLPLTAFGKCPGNVEAMLAVQRYCRSTDTNSATFYPKENVVQGATAVRGAVQVGPNAAIEAVMRAVHCLQSSTSDPRSLVIGAEQLERERSKMMEYITCAGQELFDMSSGERLSWLKDNTSYFDPLRLVKLLQYHFDTNVFLYVRGSTVKPVRSIAKTESQRVRLKFYDDYTQAWNDNEDVLSIPYHYAGADYHDMKIHERSVVLYVHSGTEITTLAHPHVEYVLFENHWYITDTIRKTYQAMLPRPMRAVYSFVYFDVDDATEEELDIDTANALRAIYYVSQGKQLSTHWRDLAVANSDKTAPRSQTIDGVGRLIGMDGVQLETIRSVEPLPSLPIDNHHHSMFSFHDNMNRRELLNPEHSAKCTYTWYLSKLTRVLLHLTAYTILKKGTLMSELFTVDERRFNLLHDTINSLFEAGVVDRASYMNLLIVEQDRVLTDSVDTARRLVYNASLLLRRMSAYETSEIRKSRYITELLRYETDFTSDESPFSIVTSIDKFILKPRPKTVSLFRPPLSLKHDDTNTVIVQYSVDKHYLSRRVDDDELERLSNAMRSNTFKEISFDMFDALYGNGDDADVRERERTSPTLILHVWRNETSSWTVLECTDDVDSEYAGVYFHLNAADPKDRITLKRLTLC</sequence>
<dbReference type="Proteomes" id="UP000232922">
    <property type="component" value="Genome"/>
</dbReference>
<proteinExistence type="predicted"/>
<evidence type="ECO:0008006" key="3">
    <source>
        <dbReference type="Google" id="ProtNLM"/>
    </source>
</evidence>
<evidence type="ECO:0000313" key="2">
    <source>
        <dbReference type="Proteomes" id="UP000232922"/>
    </source>
</evidence>
<name>A0A171PVP0_9VIRU</name>
<accession>A0A171PVP0</accession>
<dbReference type="InterPro" id="IPR043920">
    <property type="entry name" value="DUF5757"/>
</dbReference>